<accession>A0A9P3FWZ8</accession>
<keyword evidence="4" id="KW-1185">Reference proteome</keyword>
<feature type="region of interest" description="Disordered" evidence="2">
    <location>
        <begin position="1"/>
        <end position="36"/>
    </location>
</feature>
<dbReference type="EMBL" id="BPQB01000001">
    <property type="protein sequence ID" value="GJE84633.1"/>
    <property type="molecule type" value="Genomic_DNA"/>
</dbReference>
<sequence length="124" mass="14198">MPLSLAQRASRYVTRPRWHSPAPRRPYSTEQPQGRPRSAYATWYTEMLPGMVPVALLGSAVYVGLRFLQASLSHERFLDEARARVQELEREIAMLREQQSRGDVAQSVLQGAGEEETKRSGWLW</sequence>
<feature type="compositionally biased region" description="Basic and acidic residues" evidence="2">
    <location>
        <begin position="115"/>
        <end position="124"/>
    </location>
</feature>
<evidence type="ECO:0000313" key="4">
    <source>
        <dbReference type="Proteomes" id="UP000703269"/>
    </source>
</evidence>
<evidence type="ECO:0000313" key="3">
    <source>
        <dbReference type="EMBL" id="GJE84633.1"/>
    </source>
</evidence>
<evidence type="ECO:0000256" key="1">
    <source>
        <dbReference type="SAM" id="Coils"/>
    </source>
</evidence>
<keyword evidence="1" id="KW-0175">Coiled coil</keyword>
<gene>
    <name evidence="3" type="ORF">PsYK624_007090</name>
</gene>
<reference evidence="3 4" key="1">
    <citation type="submission" date="2021-08" db="EMBL/GenBank/DDBJ databases">
        <title>Draft Genome Sequence of Phanerochaete sordida strain YK-624.</title>
        <authorList>
            <person name="Mori T."/>
            <person name="Dohra H."/>
            <person name="Suzuki T."/>
            <person name="Kawagishi H."/>
            <person name="Hirai H."/>
        </authorList>
    </citation>
    <scope>NUCLEOTIDE SEQUENCE [LARGE SCALE GENOMIC DNA]</scope>
    <source>
        <strain evidence="3 4">YK-624</strain>
    </source>
</reference>
<evidence type="ECO:0000256" key="2">
    <source>
        <dbReference type="SAM" id="MobiDB-lite"/>
    </source>
</evidence>
<feature type="region of interest" description="Disordered" evidence="2">
    <location>
        <begin position="103"/>
        <end position="124"/>
    </location>
</feature>
<feature type="coiled-coil region" evidence="1">
    <location>
        <begin position="71"/>
        <end position="98"/>
    </location>
</feature>
<dbReference type="AlphaFoldDB" id="A0A9P3FWZ8"/>
<dbReference type="OrthoDB" id="3359404at2759"/>
<organism evidence="3 4">
    <name type="scientific">Phanerochaete sordida</name>
    <dbReference type="NCBI Taxonomy" id="48140"/>
    <lineage>
        <taxon>Eukaryota</taxon>
        <taxon>Fungi</taxon>
        <taxon>Dikarya</taxon>
        <taxon>Basidiomycota</taxon>
        <taxon>Agaricomycotina</taxon>
        <taxon>Agaricomycetes</taxon>
        <taxon>Polyporales</taxon>
        <taxon>Phanerochaetaceae</taxon>
        <taxon>Phanerochaete</taxon>
    </lineage>
</organism>
<comment type="caution">
    <text evidence="3">The sequence shown here is derived from an EMBL/GenBank/DDBJ whole genome shotgun (WGS) entry which is preliminary data.</text>
</comment>
<name>A0A9P3FWZ8_9APHY</name>
<dbReference type="Proteomes" id="UP000703269">
    <property type="component" value="Unassembled WGS sequence"/>
</dbReference>
<proteinExistence type="predicted"/>
<protein>
    <submittedName>
        <fullName evidence="3">Uncharacterized protein</fullName>
    </submittedName>
</protein>